<dbReference type="GeneID" id="90544619"/>
<protein>
    <submittedName>
        <fullName evidence="4">16S rRNA (Guanine(966)-N(2))-methyltransferase RsmD</fullName>
    </submittedName>
</protein>
<evidence type="ECO:0000313" key="6">
    <source>
        <dbReference type="Proteomes" id="UP000246114"/>
    </source>
</evidence>
<gene>
    <name evidence="3" type="primary">rsmD</name>
    <name evidence="3" type="ORF">DBY38_07120</name>
    <name evidence="4" type="ORF">SAMN04487885_101273</name>
</gene>
<sequence length="185" mass="21343">MRIISGRARGRKLLSPPTYDTRPTLDRVKEAMFNILQFKVRDAVVLDMFAGSGSLGLEAVSRGAKTCYLIDKSPTTFPMLKQNVENLKFQEECTCLNMNSYAALKDFKRKGIIFDVIFIDPPYRKEMIPEAMQKIEEDELLQKDGIIMTKIDTIEEIYEGSSKIKLYDHRKYGNTTVCLYKYKED</sequence>
<dbReference type="eggNOG" id="COG0742">
    <property type="taxonomic scope" value="Bacteria"/>
</dbReference>
<dbReference type="EMBL" id="FOOE01000001">
    <property type="protein sequence ID" value="SFF51330.1"/>
    <property type="molecule type" value="Genomic_DNA"/>
</dbReference>
<reference evidence="3 6" key="2">
    <citation type="submission" date="2018-03" db="EMBL/GenBank/DDBJ databases">
        <title>The uncultured portion of the human microbiome is neutrally assembled.</title>
        <authorList>
            <person name="Jeraldo P."/>
            <person name="Boardman L."/>
            <person name="White B.A."/>
            <person name="Nelson H."/>
            <person name="Goldenfeld N."/>
            <person name="Chia N."/>
        </authorList>
    </citation>
    <scope>NUCLEOTIDE SEQUENCE [LARGE SCALE GENOMIC DNA]</scope>
    <source>
        <strain evidence="3">CIM:MAG 903</strain>
    </source>
</reference>
<dbReference type="PANTHER" id="PTHR43542">
    <property type="entry name" value="METHYLTRANSFERASE"/>
    <property type="match status" value="1"/>
</dbReference>
<proteinExistence type="predicted"/>
<dbReference type="GO" id="GO:0008168">
    <property type="term" value="F:methyltransferase activity"/>
    <property type="evidence" value="ECO:0007669"/>
    <property type="project" value="UniProtKB-KW"/>
</dbReference>
<keyword evidence="1 4" id="KW-0489">Methyltransferase</keyword>
<dbReference type="GO" id="GO:0031167">
    <property type="term" value="P:rRNA methylation"/>
    <property type="evidence" value="ECO:0007669"/>
    <property type="project" value="InterPro"/>
</dbReference>
<dbReference type="InterPro" id="IPR029063">
    <property type="entry name" value="SAM-dependent_MTases_sf"/>
</dbReference>
<evidence type="ECO:0000313" key="4">
    <source>
        <dbReference type="EMBL" id="SFF51330.1"/>
    </source>
</evidence>
<dbReference type="PANTHER" id="PTHR43542:SF1">
    <property type="entry name" value="METHYLTRANSFERASE"/>
    <property type="match status" value="1"/>
</dbReference>
<dbReference type="AlphaFoldDB" id="A0A1I2JBH7"/>
<dbReference type="NCBIfam" id="TIGR00095">
    <property type="entry name" value="16S rRNA (guanine(966)-N(2))-methyltransferase RsmD"/>
    <property type="match status" value="1"/>
</dbReference>
<reference evidence="4 5" key="1">
    <citation type="submission" date="2016-10" db="EMBL/GenBank/DDBJ databases">
        <authorList>
            <person name="de Groot N.N."/>
        </authorList>
    </citation>
    <scope>NUCLEOTIDE SEQUENCE [LARGE SCALE GENOMIC DNA]</scope>
    <source>
        <strain evidence="4 5">NLAE-zl-G419</strain>
    </source>
</reference>
<name>A0A1I2JBH7_9CLOT</name>
<dbReference type="STRING" id="1529.SAMN04487885_101273"/>
<evidence type="ECO:0000256" key="1">
    <source>
        <dbReference type="ARBA" id="ARBA00022603"/>
    </source>
</evidence>
<accession>A0A1I2JBH7</accession>
<dbReference type="InterPro" id="IPR002052">
    <property type="entry name" value="DNA_methylase_N6_adenine_CS"/>
</dbReference>
<dbReference type="EMBL" id="QAMZ01000036">
    <property type="protein sequence ID" value="PWL53494.1"/>
    <property type="molecule type" value="Genomic_DNA"/>
</dbReference>
<keyword evidence="5" id="KW-1185">Reference proteome</keyword>
<dbReference type="Pfam" id="PF03602">
    <property type="entry name" value="Cons_hypoth95"/>
    <property type="match status" value="1"/>
</dbReference>
<organism evidence="4 5">
    <name type="scientific">Clostridium cadaveris</name>
    <dbReference type="NCBI Taxonomy" id="1529"/>
    <lineage>
        <taxon>Bacteria</taxon>
        <taxon>Bacillati</taxon>
        <taxon>Bacillota</taxon>
        <taxon>Clostridia</taxon>
        <taxon>Eubacteriales</taxon>
        <taxon>Clostridiaceae</taxon>
        <taxon>Clostridium</taxon>
    </lineage>
</organism>
<dbReference type="CDD" id="cd02440">
    <property type="entry name" value="AdoMet_MTases"/>
    <property type="match status" value="1"/>
</dbReference>
<dbReference type="Gene3D" id="3.40.50.150">
    <property type="entry name" value="Vaccinia Virus protein VP39"/>
    <property type="match status" value="1"/>
</dbReference>
<dbReference type="Proteomes" id="UP000182135">
    <property type="component" value="Unassembled WGS sequence"/>
</dbReference>
<dbReference type="GO" id="GO:0003676">
    <property type="term" value="F:nucleic acid binding"/>
    <property type="evidence" value="ECO:0007669"/>
    <property type="project" value="InterPro"/>
</dbReference>
<dbReference type="PROSITE" id="PS00092">
    <property type="entry name" value="N6_MTASE"/>
    <property type="match status" value="1"/>
</dbReference>
<dbReference type="PIRSF" id="PIRSF004553">
    <property type="entry name" value="CHP00095"/>
    <property type="match status" value="1"/>
</dbReference>
<dbReference type="InterPro" id="IPR004398">
    <property type="entry name" value="RNA_MeTrfase_RsmD"/>
</dbReference>
<evidence type="ECO:0000256" key="2">
    <source>
        <dbReference type="ARBA" id="ARBA00022679"/>
    </source>
</evidence>
<dbReference type="Proteomes" id="UP000246114">
    <property type="component" value="Unassembled WGS sequence"/>
</dbReference>
<keyword evidence="2 4" id="KW-0808">Transferase</keyword>
<evidence type="ECO:0000313" key="3">
    <source>
        <dbReference type="EMBL" id="PWL53494.1"/>
    </source>
</evidence>
<dbReference type="SUPFAM" id="SSF53335">
    <property type="entry name" value="S-adenosyl-L-methionine-dependent methyltransferases"/>
    <property type="match status" value="1"/>
</dbReference>
<dbReference type="RefSeq" id="WP_027638149.1">
    <property type="nucleotide sequence ID" value="NZ_BAAACD010000019.1"/>
</dbReference>
<evidence type="ECO:0000313" key="5">
    <source>
        <dbReference type="Proteomes" id="UP000182135"/>
    </source>
</evidence>
<dbReference type="OrthoDB" id="9803017at2"/>